<dbReference type="Proteomes" id="UP000607281">
    <property type="component" value="Unassembled WGS sequence"/>
</dbReference>
<dbReference type="RefSeq" id="WP_190406170.1">
    <property type="nucleotide sequence ID" value="NZ_JACJRF010000007.1"/>
</dbReference>
<comment type="caution">
    <text evidence="2">The sequence shown here is derived from an EMBL/GenBank/DDBJ whole genome shotgun (WGS) entry which is preliminary data.</text>
</comment>
<evidence type="ECO:0000313" key="2">
    <source>
        <dbReference type="EMBL" id="MBD2343700.1"/>
    </source>
</evidence>
<evidence type="ECO:0000313" key="3">
    <source>
        <dbReference type="Proteomes" id="UP000607281"/>
    </source>
</evidence>
<protein>
    <submittedName>
        <fullName evidence="2">AAA-like domain-containing protein</fullName>
    </submittedName>
</protein>
<dbReference type="Gene3D" id="3.40.50.300">
    <property type="entry name" value="P-loop containing nucleotide triphosphate hydrolases"/>
    <property type="match status" value="1"/>
</dbReference>
<proteinExistence type="predicted"/>
<dbReference type="EMBL" id="JACJRF010000007">
    <property type="protein sequence ID" value="MBD2343700.1"/>
    <property type="molecule type" value="Genomic_DNA"/>
</dbReference>
<dbReference type="InterPro" id="IPR027417">
    <property type="entry name" value="P-loop_NTPase"/>
</dbReference>
<keyword evidence="3" id="KW-1185">Reference proteome</keyword>
<dbReference type="Pfam" id="PF14516">
    <property type="entry name" value="AAA_35"/>
    <property type="match status" value="1"/>
</dbReference>
<dbReference type="InterPro" id="IPR024983">
    <property type="entry name" value="CHAT_dom"/>
</dbReference>
<dbReference type="Pfam" id="PF12770">
    <property type="entry name" value="CHAT"/>
    <property type="match status" value="1"/>
</dbReference>
<sequence length="540" mass="60973">MKTILILSAHPINAKPLRLNQEVRDIEAGLERAKNRDQFQVISKWAVRTQDLRRALLDKEPQIVQFSGHGAGEAGLVLEDEVGKGQVVSTKALAKLFELCKESIQCVFLNSCYSEVQAEAIYQHIDCVIGMNDAIGDVAAREFAIAFYDALGANRSYEDAYEFGCNAIDLQSIPESAIPVLKSRKIENQKTQTTPALSLENPEGQVALDSAFYVARPPIETDCYEAILNPGALVRIKAPRQMGKSSLMSRILHHARQQGYQTAYLNFEEADAEFLGNLDLFLQWFCASITDELNLPNQLEDYWKGILGSKSKASNYFQRYLLKQIETPIVVGLDEVDEIFKHPLIATDFFGLLRAWHERAKNDSIWQKLRLVIVHSKEVYIPLNINQSPFNVGLPVELPELSQSQMIDLVQRHGLSWSKSQVEQLMVLVGGHPYLVRVALYHIARGRMTLEELEQVAPTEAGPYSDHLRRHLLNLQDDSELLAAIKEVVKAEQPLDVGTIEAFKLRSMGLVKFQGNKIMPLCQLYRQYLGDRLKVWGTRD</sequence>
<feature type="domain" description="CHAT" evidence="1">
    <location>
        <begin position="35"/>
        <end position="159"/>
    </location>
</feature>
<name>A0ABR8CMM5_9NOST</name>
<reference evidence="2 3" key="1">
    <citation type="journal article" date="2020" name="ISME J.">
        <title>Comparative genomics reveals insights into cyanobacterial evolution and habitat adaptation.</title>
        <authorList>
            <person name="Chen M.Y."/>
            <person name="Teng W.K."/>
            <person name="Zhao L."/>
            <person name="Hu C.X."/>
            <person name="Zhou Y.K."/>
            <person name="Han B.P."/>
            <person name="Song L.R."/>
            <person name="Shu W.S."/>
        </authorList>
    </citation>
    <scope>NUCLEOTIDE SEQUENCE [LARGE SCALE GENOMIC DNA]</scope>
    <source>
        <strain evidence="2 3">FACHB-260</strain>
    </source>
</reference>
<dbReference type="SUPFAM" id="SSF52540">
    <property type="entry name" value="P-loop containing nucleoside triphosphate hydrolases"/>
    <property type="match status" value="1"/>
</dbReference>
<gene>
    <name evidence="2" type="ORF">H6G18_06010</name>
</gene>
<accession>A0ABR8CMM5</accession>
<evidence type="ECO:0000259" key="1">
    <source>
        <dbReference type="Pfam" id="PF12770"/>
    </source>
</evidence>
<organism evidence="2 3">
    <name type="scientific">Anabaena subtropica FACHB-260</name>
    <dbReference type="NCBI Taxonomy" id="2692884"/>
    <lineage>
        <taxon>Bacteria</taxon>
        <taxon>Bacillati</taxon>
        <taxon>Cyanobacteriota</taxon>
        <taxon>Cyanophyceae</taxon>
        <taxon>Nostocales</taxon>
        <taxon>Nostocaceae</taxon>
        <taxon>Anabaena</taxon>
    </lineage>
</organism>